<dbReference type="RefSeq" id="WP_041016760.1">
    <property type="nucleotide sequence ID" value="NZ_CCEJ010000003.1"/>
</dbReference>
<dbReference type="AlphaFoldDB" id="A0A090CY96"/>
<dbReference type="PANTHER" id="PTHR34477">
    <property type="entry name" value="UPF0213 PROTEIN YHBQ"/>
    <property type="match status" value="1"/>
</dbReference>
<sequence length="90" mass="10342">MKILDWKVYIIKAASGKLYTGVTTDLEKRLKDHQSSKRGASFFRFSHPEEIVFQENHPNRSQAQKRESAIKKMSRQAKLELIGSFSKGDS</sequence>
<name>A0A090CY96_9BACT</name>
<dbReference type="PANTHER" id="PTHR34477:SF1">
    <property type="entry name" value="UPF0213 PROTEIN YHBQ"/>
    <property type="match status" value="1"/>
</dbReference>
<evidence type="ECO:0000259" key="2">
    <source>
        <dbReference type="PROSITE" id="PS50164"/>
    </source>
</evidence>
<feature type="domain" description="GIY-YIG" evidence="2">
    <location>
        <begin position="4"/>
        <end position="81"/>
    </location>
</feature>
<keyword evidence="4" id="KW-1185">Reference proteome</keyword>
<dbReference type="SUPFAM" id="SSF82771">
    <property type="entry name" value="GIY-YIG endonuclease"/>
    <property type="match status" value="1"/>
</dbReference>
<dbReference type="eggNOG" id="COG2827">
    <property type="taxonomic scope" value="Bacteria"/>
</dbReference>
<dbReference type="STRING" id="1437425.CSEC_0394"/>
<dbReference type="InterPro" id="IPR000305">
    <property type="entry name" value="GIY-YIG_endonuc"/>
</dbReference>
<gene>
    <name evidence="3" type="ORF">CSEC_0394</name>
</gene>
<evidence type="ECO:0000313" key="4">
    <source>
        <dbReference type="Proteomes" id="UP000031552"/>
    </source>
</evidence>
<reference evidence="3" key="1">
    <citation type="submission" date="2013-12" db="EMBL/GenBank/DDBJ databases">
        <authorList>
            <person name="Linke B."/>
        </authorList>
    </citation>
    <scope>NUCLEOTIDE SEQUENCE [LARGE SCALE GENOMIC DNA]</scope>
    <source>
        <strain evidence="3">CRIB-18</strain>
    </source>
</reference>
<dbReference type="PROSITE" id="PS50164">
    <property type="entry name" value="GIY_YIG"/>
    <property type="match status" value="1"/>
</dbReference>
<accession>A0A090CY96</accession>
<dbReference type="InterPro" id="IPR050190">
    <property type="entry name" value="UPF0213_domain"/>
</dbReference>
<evidence type="ECO:0000313" key="3">
    <source>
        <dbReference type="EMBL" id="CDR33231.1"/>
    </source>
</evidence>
<comment type="caution">
    <text evidence="3">The sequence shown here is derived from an EMBL/GenBank/DDBJ whole genome shotgun (WGS) entry which is preliminary data.</text>
</comment>
<dbReference type="InterPro" id="IPR035901">
    <property type="entry name" value="GIY-YIG_endonuc_sf"/>
</dbReference>
<dbReference type="Gene3D" id="3.40.1440.10">
    <property type="entry name" value="GIY-YIG endonuclease"/>
    <property type="match status" value="1"/>
</dbReference>
<dbReference type="OrthoDB" id="9777257at2"/>
<keyword evidence="3" id="KW-0255">Endonuclease</keyword>
<keyword evidence="3" id="KW-0378">Hydrolase</keyword>
<keyword evidence="3" id="KW-0540">Nuclease</keyword>
<organism evidence="3 4">
    <name type="scientific">Candidatus Criblamydia sequanensis CRIB-18</name>
    <dbReference type="NCBI Taxonomy" id="1437425"/>
    <lineage>
        <taxon>Bacteria</taxon>
        <taxon>Pseudomonadati</taxon>
        <taxon>Chlamydiota</taxon>
        <taxon>Chlamydiia</taxon>
        <taxon>Parachlamydiales</taxon>
        <taxon>Candidatus Criblamydiaceae</taxon>
        <taxon>Candidatus Criblamydia</taxon>
    </lineage>
</organism>
<dbReference type="GO" id="GO:0004519">
    <property type="term" value="F:endonuclease activity"/>
    <property type="evidence" value="ECO:0007669"/>
    <property type="project" value="UniProtKB-KW"/>
</dbReference>
<protein>
    <submittedName>
        <fullName evidence="3">Endonuclease</fullName>
    </submittedName>
</protein>
<dbReference type="Proteomes" id="UP000031552">
    <property type="component" value="Unassembled WGS sequence"/>
</dbReference>
<evidence type="ECO:0000256" key="1">
    <source>
        <dbReference type="ARBA" id="ARBA00007435"/>
    </source>
</evidence>
<comment type="similarity">
    <text evidence="1">Belongs to the UPF0213 family.</text>
</comment>
<dbReference type="Pfam" id="PF01541">
    <property type="entry name" value="GIY-YIG"/>
    <property type="match status" value="1"/>
</dbReference>
<proteinExistence type="inferred from homology"/>
<reference evidence="3" key="2">
    <citation type="submission" date="2014-09" db="EMBL/GenBank/DDBJ databases">
        <title>Criblamydia sequanensis harbors a mega-plasmid encoding arsenite resistance.</title>
        <authorList>
            <person name="Bertelli C."/>
            <person name="Goesmann A."/>
            <person name="Greub G."/>
        </authorList>
    </citation>
    <scope>NUCLEOTIDE SEQUENCE [LARGE SCALE GENOMIC DNA]</scope>
    <source>
        <strain evidence="3">CRIB-18</strain>
    </source>
</reference>
<dbReference type="CDD" id="cd10456">
    <property type="entry name" value="GIY-YIG_UPF0213"/>
    <property type="match status" value="1"/>
</dbReference>
<dbReference type="EMBL" id="CCEJ010000003">
    <property type="protein sequence ID" value="CDR33231.1"/>
    <property type="molecule type" value="Genomic_DNA"/>
</dbReference>